<reference evidence="3 4" key="1">
    <citation type="submission" date="2023-12" db="EMBL/GenBank/DDBJ databases">
        <title>Gut-associated functions are favored during microbiome assembly across C. elegans life.</title>
        <authorList>
            <person name="Zimmermann J."/>
        </authorList>
    </citation>
    <scope>NUCLEOTIDE SEQUENCE [LARGE SCALE GENOMIC DNA]</scope>
    <source>
        <strain evidence="3 4">MYb71</strain>
    </source>
</reference>
<dbReference type="InterPro" id="IPR000683">
    <property type="entry name" value="Gfo/Idh/MocA-like_OxRdtase_N"/>
</dbReference>
<dbReference type="SUPFAM" id="SSF51735">
    <property type="entry name" value="NAD(P)-binding Rossmann-fold domains"/>
    <property type="match status" value="1"/>
</dbReference>
<evidence type="ECO:0000313" key="3">
    <source>
        <dbReference type="EMBL" id="MEJ5022195.1"/>
    </source>
</evidence>
<dbReference type="RefSeq" id="WP_105544553.1">
    <property type="nucleotide sequence ID" value="NZ_JBBGZH010000002.1"/>
</dbReference>
<dbReference type="InterPro" id="IPR036291">
    <property type="entry name" value="NAD(P)-bd_dom_sf"/>
</dbReference>
<comment type="caution">
    <text evidence="3">The sequence shown here is derived from an EMBL/GenBank/DDBJ whole genome shotgun (WGS) entry which is preliminary data.</text>
</comment>
<dbReference type="InterPro" id="IPR055170">
    <property type="entry name" value="GFO_IDH_MocA-like_dom"/>
</dbReference>
<organism evidence="3 4">
    <name type="scientific">Ochrobactrum vermis</name>
    <dbReference type="NCBI Taxonomy" id="1827297"/>
    <lineage>
        <taxon>Bacteria</taxon>
        <taxon>Pseudomonadati</taxon>
        <taxon>Pseudomonadota</taxon>
        <taxon>Alphaproteobacteria</taxon>
        <taxon>Hyphomicrobiales</taxon>
        <taxon>Brucellaceae</taxon>
        <taxon>Brucella/Ochrobactrum group</taxon>
        <taxon>Ochrobactrum</taxon>
    </lineage>
</organism>
<accession>A0ABU8PKS9</accession>
<dbReference type="EMBL" id="JBBGZH010000002">
    <property type="protein sequence ID" value="MEJ5022195.1"/>
    <property type="molecule type" value="Genomic_DNA"/>
</dbReference>
<proteinExistence type="predicted"/>
<keyword evidence="4" id="KW-1185">Reference proteome</keyword>
<dbReference type="InterPro" id="IPR051317">
    <property type="entry name" value="Gfo/Idh/MocA_oxidoreduct"/>
</dbReference>
<evidence type="ECO:0000259" key="2">
    <source>
        <dbReference type="Pfam" id="PF22725"/>
    </source>
</evidence>
<dbReference type="Pfam" id="PF01408">
    <property type="entry name" value="GFO_IDH_MocA"/>
    <property type="match status" value="1"/>
</dbReference>
<protein>
    <submittedName>
        <fullName evidence="3">Gfo/Idh/MocA family oxidoreductase</fullName>
    </submittedName>
</protein>
<sequence length="390" mass="41795">MTIEAKTTETAAPRIRLGMVGGGAGAFIGGVHRMAARLDNRFELVAGALSSSAEKAQASGRELGLAEDRIYSSYKDMAIREARLKNGIEAVSIVTPNHVHYEAAKEFLRRGIHVICDKPLTSTLADAKKLKKAADESGALFVLTHNYTGYPMVRQAREMIANGELGDLRVVQVEYAQDWLTEAVEATGAKGAVWRTDPAQSGLGGATGDIGTHAFNLASFVTGLTLDSLAADLDSFVEGRRLDDNAHVMLRFADGAKGMLWCSQVAPGNENALRLRVYGTKGGIEWAQEDPNYLWFTPFGEQKRLITRGGAGVGPAAARVTRVPAGHPEGYLEAFATIYSEAANAIEARRNGKKPDSAVIYPTVDDGLKGVAFIDACVRSSQKNGGWVKL</sequence>
<name>A0ABU8PKS9_9HYPH</name>
<dbReference type="Pfam" id="PF22725">
    <property type="entry name" value="GFO_IDH_MocA_C3"/>
    <property type="match status" value="1"/>
</dbReference>
<dbReference type="Proteomes" id="UP001375812">
    <property type="component" value="Unassembled WGS sequence"/>
</dbReference>
<dbReference type="PANTHER" id="PTHR43708">
    <property type="entry name" value="CONSERVED EXPRESSED OXIDOREDUCTASE (EUROFUNG)"/>
    <property type="match status" value="1"/>
</dbReference>
<dbReference type="PANTHER" id="PTHR43708:SF3">
    <property type="entry name" value="OXIDOREDUCTASE"/>
    <property type="match status" value="1"/>
</dbReference>
<feature type="domain" description="GFO/IDH/MocA-like oxidoreductase" evidence="2">
    <location>
        <begin position="153"/>
        <end position="285"/>
    </location>
</feature>
<dbReference type="Gene3D" id="3.40.50.720">
    <property type="entry name" value="NAD(P)-binding Rossmann-like Domain"/>
    <property type="match status" value="1"/>
</dbReference>
<feature type="domain" description="Gfo/Idh/MocA-like oxidoreductase N-terminal" evidence="1">
    <location>
        <begin position="15"/>
        <end position="142"/>
    </location>
</feature>
<evidence type="ECO:0000313" key="4">
    <source>
        <dbReference type="Proteomes" id="UP001375812"/>
    </source>
</evidence>
<gene>
    <name evidence="3" type="ORF">WH297_20990</name>
</gene>
<dbReference type="Gene3D" id="3.30.360.10">
    <property type="entry name" value="Dihydrodipicolinate Reductase, domain 2"/>
    <property type="match status" value="1"/>
</dbReference>
<dbReference type="SUPFAM" id="SSF55347">
    <property type="entry name" value="Glyceraldehyde-3-phosphate dehydrogenase-like, C-terminal domain"/>
    <property type="match status" value="1"/>
</dbReference>
<evidence type="ECO:0000259" key="1">
    <source>
        <dbReference type="Pfam" id="PF01408"/>
    </source>
</evidence>